<evidence type="ECO:0000313" key="1">
    <source>
        <dbReference type="Proteomes" id="UP000189701"/>
    </source>
</evidence>
<dbReference type="Gene3D" id="3.60.10.10">
    <property type="entry name" value="Endonuclease/exonuclease/phosphatase"/>
    <property type="match status" value="1"/>
</dbReference>
<dbReference type="PANTHER" id="PTHR33710">
    <property type="entry name" value="BNAC02G09200D PROTEIN"/>
    <property type="match status" value="1"/>
</dbReference>
<dbReference type="Proteomes" id="UP000189701">
    <property type="component" value="Unplaced"/>
</dbReference>
<organism evidence="1 2">
    <name type="scientific">Nicotiana sylvestris</name>
    <name type="common">Wood tobacco</name>
    <name type="synonym">South American tobacco</name>
    <dbReference type="NCBI Taxonomy" id="4096"/>
    <lineage>
        <taxon>Eukaryota</taxon>
        <taxon>Viridiplantae</taxon>
        <taxon>Streptophyta</taxon>
        <taxon>Embryophyta</taxon>
        <taxon>Tracheophyta</taxon>
        <taxon>Spermatophyta</taxon>
        <taxon>Magnoliopsida</taxon>
        <taxon>eudicotyledons</taxon>
        <taxon>Gunneridae</taxon>
        <taxon>Pentapetalae</taxon>
        <taxon>asterids</taxon>
        <taxon>lamiids</taxon>
        <taxon>Solanales</taxon>
        <taxon>Solanaceae</taxon>
        <taxon>Nicotianoideae</taxon>
        <taxon>Nicotianeae</taxon>
        <taxon>Nicotiana</taxon>
    </lineage>
</organism>
<dbReference type="GeneID" id="104214990"/>
<dbReference type="AlphaFoldDB" id="A0A1U7V9I3"/>
<reference evidence="2" key="2">
    <citation type="submission" date="2025-08" db="UniProtKB">
        <authorList>
            <consortium name="RefSeq"/>
        </authorList>
    </citation>
    <scope>IDENTIFICATION</scope>
    <source>
        <tissue evidence="2">Leaf</tissue>
    </source>
</reference>
<evidence type="ECO:0000313" key="2">
    <source>
        <dbReference type="RefSeq" id="XP_009763028.1"/>
    </source>
</evidence>
<dbReference type="OrthoDB" id="1302012at2759"/>
<dbReference type="SUPFAM" id="SSF56219">
    <property type="entry name" value="DNase I-like"/>
    <property type="match status" value="1"/>
</dbReference>
<proteinExistence type="predicted"/>
<dbReference type="eggNOG" id="KOG1075">
    <property type="taxonomic scope" value="Eukaryota"/>
</dbReference>
<dbReference type="PANTHER" id="PTHR33710:SF81">
    <property type="entry name" value="ENDONUCLEASE_EXONUCLEASE_PHOSPHATASE DOMAIN-CONTAINING PROTEIN"/>
    <property type="match status" value="1"/>
</dbReference>
<gene>
    <name evidence="2" type="primary">LOC104214990</name>
</gene>
<dbReference type="RefSeq" id="XP_009763028.1">
    <property type="nucleotide sequence ID" value="XM_009764726.1"/>
</dbReference>
<reference evidence="1" key="1">
    <citation type="journal article" date="2013" name="Genome Biol.">
        <title>Reference genomes and transcriptomes of Nicotiana sylvestris and Nicotiana tomentosiformis.</title>
        <authorList>
            <person name="Sierro N."/>
            <person name="Battey J.N."/>
            <person name="Ouadi S."/>
            <person name="Bovet L."/>
            <person name="Goepfert S."/>
            <person name="Bakaher N."/>
            <person name="Peitsch M.C."/>
            <person name="Ivanov N.V."/>
        </authorList>
    </citation>
    <scope>NUCLEOTIDE SEQUENCE [LARGE SCALE GENOMIC DNA]</scope>
</reference>
<protein>
    <submittedName>
        <fullName evidence="2">Uncharacterized protein LOC104214990</fullName>
    </submittedName>
</protein>
<name>A0A1U7V9I3_NICSY</name>
<keyword evidence="1" id="KW-1185">Reference proteome</keyword>
<dbReference type="InterPro" id="IPR036691">
    <property type="entry name" value="Endo/exonu/phosph_ase_sf"/>
</dbReference>
<accession>A0A1U7V9I3</accession>
<dbReference type="KEGG" id="nsy:104214990"/>
<sequence length="274" mass="32792">MGDMKSILNQEDRVGSKVVYAEIKKFKECVEYCELQEMKSSGYFYIWSNKQDSQARVLSRIDRVFIKNDWVHKLPAAKVHYMPAEEYDHSPAIIQWEGDGGPKKKMFRYYNMWSMDSSFMSRVDGSWSQQIQGSKMYQVIGKLNRLKKVLNKLNKDRFSKVGKKEENSMKRLMECHEKIQKEPKNERLSKEEKELTKEYIYWKEAKVKYLQQRSKVQWLKYGDTNTRYFHFLIKAKRIATRVFTIQNIHEETVQMTEEVAKAFQEFYMNLLGTD</sequence>